<dbReference type="SUPFAM" id="SSF52266">
    <property type="entry name" value="SGNH hydrolase"/>
    <property type="match status" value="1"/>
</dbReference>
<protein>
    <recommendedName>
        <fullName evidence="3">DUF1574 domain-containing protein</fullName>
    </recommendedName>
</protein>
<gene>
    <name evidence="1" type="ORF">GGR22_002779</name>
</gene>
<dbReference type="EMBL" id="JACJIS010000003">
    <property type="protein sequence ID" value="MBA9074606.1"/>
    <property type="molecule type" value="Genomic_DNA"/>
</dbReference>
<keyword evidence="2" id="KW-1185">Reference proteome</keyword>
<evidence type="ECO:0000313" key="1">
    <source>
        <dbReference type="EMBL" id="MBA9074606.1"/>
    </source>
</evidence>
<organism evidence="1 2">
    <name type="scientific">Flavobacterium gossypii</name>
    <dbReference type="NCBI Taxonomy" id="1646119"/>
    <lineage>
        <taxon>Bacteria</taxon>
        <taxon>Pseudomonadati</taxon>
        <taxon>Bacteroidota</taxon>
        <taxon>Flavobacteriia</taxon>
        <taxon>Flavobacteriales</taxon>
        <taxon>Flavobacteriaceae</taxon>
        <taxon>Flavobacterium</taxon>
    </lineage>
</organism>
<reference evidence="1 2" key="1">
    <citation type="submission" date="2020-08" db="EMBL/GenBank/DDBJ databases">
        <title>Genomic Encyclopedia of Type Strains, Phase IV (KMG-IV): sequencing the most valuable type-strain genomes for metagenomic binning, comparative biology and taxonomic classification.</title>
        <authorList>
            <person name="Goeker M."/>
        </authorList>
    </citation>
    <scope>NUCLEOTIDE SEQUENCE [LARGE SCALE GENOMIC DNA]</scope>
    <source>
        <strain evidence="1 2">DSM 100397</strain>
    </source>
</reference>
<dbReference type="Proteomes" id="UP000555003">
    <property type="component" value="Unassembled WGS sequence"/>
</dbReference>
<proteinExistence type="predicted"/>
<dbReference type="RefSeq" id="WP_182494112.1">
    <property type="nucleotide sequence ID" value="NZ_JACJIS010000003.1"/>
</dbReference>
<sequence length="295" mass="34596">MQQFIRKIGVILLTTVLLLCLFDWAYTEVYTRSIPRNKTKYVLGLKDQKIDYVFLGSSRVENHIDTQLIKTLTSKKVLNLGIQGAKLDDNYLLLQLLIHNNLKIGKLFLQVDYIFNTESISTIVSSESLPYIRKNEIIRNHLEKSNPDYLAYYYIPFYRYQVNDYKIGFREFFSSVIGKKSKTDFTDGFVPKQVKFIKNNNFRLPDSIIAQNKVFNQIDQLCKDKNIEVVYFCAPFCSTVRQSDYIDKLKRKIPSLKDYSKTLDDTLFYNCGHLNEEGAKVFTRMLVKDCMQHEK</sequence>
<evidence type="ECO:0000313" key="2">
    <source>
        <dbReference type="Proteomes" id="UP000555003"/>
    </source>
</evidence>
<accession>A0ABR6DSD5</accession>
<comment type="caution">
    <text evidence="1">The sequence shown here is derived from an EMBL/GenBank/DDBJ whole genome shotgun (WGS) entry which is preliminary data.</text>
</comment>
<evidence type="ECO:0008006" key="3">
    <source>
        <dbReference type="Google" id="ProtNLM"/>
    </source>
</evidence>
<name>A0ABR6DSD5_9FLAO</name>